<evidence type="ECO:0000256" key="6">
    <source>
        <dbReference type="ARBA" id="ARBA00023163"/>
    </source>
</evidence>
<dbReference type="Pfam" id="PF00105">
    <property type="entry name" value="zf-C4"/>
    <property type="match status" value="1"/>
</dbReference>
<keyword evidence="5 9" id="KW-0238">DNA-binding</keyword>
<keyword evidence="3 9" id="KW-0862">Zinc</keyword>
<evidence type="ECO:0000256" key="4">
    <source>
        <dbReference type="ARBA" id="ARBA00023015"/>
    </source>
</evidence>
<evidence type="ECO:0000259" key="11">
    <source>
        <dbReference type="PROSITE" id="PS51843"/>
    </source>
</evidence>
<evidence type="ECO:0000313" key="13">
    <source>
        <dbReference type="Proteomes" id="UP001432322"/>
    </source>
</evidence>
<keyword evidence="2 9" id="KW-0863">Zinc-finger</keyword>
<keyword evidence="8 9" id="KW-0539">Nucleus</keyword>
<keyword evidence="13" id="KW-1185">Reference proteome</keyword>
<evidence type="ECO:0000256" key="7">
    <source>
        <dbReference type="ARBA" id="ARBA00023170"/>
    </source>
</evidence>
<feature type="non-terminal residue" evidence="12">
    <location>
        <position position="1"/>
    </location>
</feature>
<evidence type="ECO:0000256" key="8">
    <source>
        <dbReference type="ARBA" id="ARBA00023242"/>
    </source>
</evidence>
<dbReference type="InterPro" id="IPR001628">
    <property type="entry name" value="Znf_hrmn_rcpt"/>
</dbReference>
<dbReference type="SUPFAM" id="SSF48508">
    <property type="entry name" value="Nuclear receptor ligand-binding domain"/>
    <property type="match status" value="1"/>
</dbReference>
<keyword evidence="4 9" id="KW-0805">Transcription regulation</keyword>
<evidence type="ECO:0008006" key="14">
    <source>
        <dbReference type="Google" id="ProtNLM"/>
    </source>
</evidence>
<dbReference type="EMBL" id="BTSY01000004">
    <property type="protein sequence ID" value="GMT26176.1"/>
    <property type="molecule type" value="Genomic_DNA"/>
</dbReference>
<dbReference type="InterPro" id="IPR035500">
    <property type="entry name" value="NHR-like_dom_sf"/>
</dbReference>
<comment type="subcellular location">
    <subcellularLocation>
        <location evidence="9">Nucleus</location>
    </subcellularLocation>
</comment>
<comment type="caution">
    <text evidence="12">The sequence shown here is derived from an EMBL/GenBank/DDBJ whole genome shotgun (WGS) entry which is preliminary data.</text>
</comment>
<protein>
    <recommendedName>
        <fullName evidence="14">Nuclear receptor</fullName>
    </recommendedName>
</protein>
<dbReference type="PRINTS" id="PR00047">
    <property type="entry name" value="STROIDFINGER"/>
</dbReference>
<evidence type="ECO:0000313" key="12">
    <source>
        <dbReference type="EMBL" id="GMT26176.1"/>
    </source>
</evidence>
<sequence length="379" mass="43615">LIYTVATMTEEAPCSLKKCLICATPVRITYYGIESCRACANFFKRAKLSGKVFTCRQGDLKCVIARDEKFICRRCRFDRCIAAGMMYTNENMARAQINDIPDVNQTSSKVSCDTSPPTFLQRIKLEYNAAVERRREQELLLLRGSTHHKLAPHPTQKVYLSNYANYGKICYFTIAETKLFYEKAFPTMTQLCSNDQEHIFKSFLVKFMIIDNLYRTRRIWGEIKQFLMITVESCMDMTNPNVFFDEGLGGANRESLLSCLGSLNEAQYEILLPTMLRAQITIKEFHAMLALVLCEIDCSMDLSDHALSVVDDIQVEVLNDLQRYYNEDVGLSDYSTRLGNLTTLNHAIRECSTTIVTSFRMQMTLFDFYADEEMIQFFT</sequence>
<accession>A0AAV5W221</accession>
<dbReference type="PROSITE" id="PS51030">
    <property type="entry name" value="NUCLEAR_REC_DBD_2"/>
    <property type="match status" value="1"/>
</dbReference>
<evidence type="ECO:0000256" key="3">
    <source>
        <dbReference type="ARBA" id="ARBA00022833"/>
    </source>
</evidence>
<keyword evidence="7 9" id="KW-0675">Receptor</keyword>
<dbReference type="Gene3D" id="1.10.565.10">
    <property type="entry name" value="Retinoid X Receptor"/>
    <property type="match status" value="1"/>
</dbReference>
<dbReference type="GO" id="GO:0005634">
    <property type="term" value="C:nucleus"/>
    <property type="evidence" value="ECO:0007669"/>
    <property type="project" value="UniProtKB-SubCell"/>
</dbReference>
<organism evidence="12 13">
    <name type="scientific">Pristionchus fissidentatus</name>
    <dbReference type="NCBI Taxonomy" id="1538716"/>
    <lineage>
        <taxon>Eukaryota</taxon>
        <taxon>Metazoa</taxon>
        <taxon>Ecdysozoa</taxon>
        <taxon>Nematoda</taxon>
        <taxon>Chromadorea</taxon>
        <taxon>Rhabditida</taxon>
        <taxon>Rhabditina</taxon>
        <taxon>Diplogasteromorpha</taxon>
        <taxon>Diplogasteroidea</taxon>
        <taxon>Neodiplogasteridae</taxon>
        <taxon>Pristionchus</taxon>
    </lineage>
</organism>
<proteinExistence type="inferred from homology"/>
<gene>
    <name evidence="12" type="ORF">PFISCL1PPCAC_17473</name>
</gene>
<dbReference type="AlphaFoldDB" id="A0AAV5W221"/>
<dbReference type="GO" id="GO:0043565">
    <property type="term" value="F:sequence-specific DNA binding"/>
    <property type="evidence" value="ECO:0007669"/>
    <property type="project" value="InterPro"/>
</dbReference>
<dbReference type="GO" id="GO:0008270">
    <property type="term" value="F:zinc ion binding"/>
    <property type="evidence" value="ECO:0007669"/>
    <property type="project" value="UniProtKB-KW"/>
</dbReference>
<dbReference type="Proteomes" id="UP001432322">
    <property type="component" value="Unassembled WGS sequence"/>
</dbReference>
<evidence type="ECO:0000256" key="5">
    <source>
        <dbReference type="ARBA" id="ARBA00023125"/>
    </source>
</evidence>
<dbReference type="PROSITE" id="PS51843">
    <property type="entry name" value="NR_LBD"/>
    <property type="match status" value="1"/>
</dbReference>
<dbReference type="GO" id="GO:0003700">
    <property type="term" value="F:DNA-binding transcription factor activity"/>
    <property type="evidence" value="ECO:0007669"/>
    <property type="project" value="InterPro"/>
</dbReference>
<dbReference type="Gene3D" id="3.30.50.10">
    <property type="entry name" value="Erythroid Transcription Factor GATA-1, subunit A"/>
    <property type="match status" value="1"/>
</dbReference>
<evidence type="ECO:0000256" key="2">
    <source>
        <dbReference type="ARBA" id="ARBA00022771"/>
    </source>
</evidence>
<dbReference type="PANTHER" id="PTHR46011">
    <property type="entry name" value="NUCLEAR HORMONE RECEPTOR FAMILY MEMBER NHR-86-RELATED"/>
    <property type="match status" value="1"/>
</dbReference>
<dbReference type="InterPro" id="IPR013088">
    <property type="entry name" value="Znf_NHR/GATA"/>
</dbReference>
<feature type="domain" description="NR LBD" evidence="11">
    <location>
        <begin position="135"/>
        <end position="379"/>
    </location>
</feature>
<dbReference type="PROSITE" id="PS00031">
    <property type="entry name" value="NUCLEAR_REC_DBD_1"/>
    <property type="match status" value="1"/>
</dbReference>
<keyword evidence="1 9" id="KW-0479">Metal-binding</keyword>
<dbReference type="SMART" id="SM00430">
    <property type="entry name" value="HOLI"/>
    <property type="match status" value="1"/>
</dbReference>
<feature type="domain" description="Nuclear receptor" evidence="10">
    <location>
        <begin position="16"/>
        <end position="92"/>
    </location>
</feature>
<comment type="similarity">
    <text evidence="9">Belongs to the nuclear hormone receptor family.</text>
</comment>
<dbReference type="SMART" id="SM00399">
    <property type="entry name" value="ZnF_C4"/>
    <property type="match status" value="1"/>
</dbReference>
<dbReference type="Pfam" id="PF00104">
    <property type="entry name" value="Hormone_recep"/>
    <property type="match status" value="1"/>
</dbReference>
<name>A0AAV5W221_9BILA</name>
<reference evidence="12" key="1">
    <citation type="submission" date="2023-10" db="EMBL/GenBank/DDBJ databases">
        <title>Genome assembly of Pristionchus species.</title>
        <authorList>
            <person name="Yoshida K."/>
            <person name="Sommer R.J."/>
        </authorList>
    </citation>
    <scope>NUCLEOTIDE SEQUENCE</scope>
    <source>
        <strain evidence="12">RS5133</strain>
    </source>
</reference>
<dbReference type="SUPFAM" id="SSF57716">
    <property type="entry name" value="Glucocorticoid receptor-like (DNA-binding domain)"/>
    <property type="match status" value="1"/>
</dbReference>
<dbReference type="PANTHER" id="PTHR46011:SF6">
    <property type="entry name" value="HIGH ZINC ACTIVATED NUCLEAR RECEPTOR PROTEIN"/>
    <property type="match status" value="1"/>
</dbReference>
<keyword evidence="6 9" id="KW-0804">Transcription</keyword>
<evidence type="ECO:0000256" key="9">
    <source>
        <dbReference type="RuleBase" id="RU004334"/>
    </source>
</evidence>
<evidence type="ECO:0000259" key="10">
    <source>
        <dbReference type="PROSITE" id="PS51030"/>
    </source>
</evidence>
<dbReference type="InterPro" id="IPR000536">
    <property type="entry name" value="Nucl_hrmn_rcpt_lig-bd"/>
</dbReference>
<evidence type="ECO:0000256" key="1">
    <source>
        <dbReference type="ARBA" id="ARBA00022723"/>
    </source>
</evidence>